<organism evidence="1 2">
    <name type="scientific">Vasconcelosia minhoensis LEGE 07310</name>
    <dbReference type="NCBI Taxonomy" id="915328"/>
    <lineage>
        <taxon>Bacteria</taxon>
        <taxon>Bacillati</taxon>
        <taxon>Cyanobacteriota</taxon>
        <taxon>Cyanophyceae</taxon>
        <taxon>Nodosilineales</taxon>
        <taxon>Cymatolegaceae</taxon>
        <taxon>Vasconcelosia</taxon>
        <taxon>Vasconcelosia minhoensis</taxon>
    </lineage>
</organism>
<reference evidence="1" key="1">
    <citation type="submission" date="2020-10" db="EMBL/GenBank/DDBJ databases">
        <authorList>
            <person name="Castelo-Branco R."/>
            <person name="Eusebio N."/>
            <person name="Adriana R."/>
            <person name="Vieira A."/>
            <person name="Brugerolle De Fraissinette N."/>
            <person name="Rezende De Castro R."/>
            <person name="Schneider M.P."/>
            <person name="Vasconcelos V."/>
            <person name="Leao P.N."/>
        </authorList>
    </citation>
    <scope>NUCLEOTIDE SEQUENCE</scope>
    <source>
        <strain evidence="1">LEGE 07310</strain>
    </source>
</reference>
<keyword evidence="2" id="KW-1185">Reference proteome</keyword>
<sequence length="259" mass="28408">MARRQPWHLLSSLLFGLVLSGGLHFRVEAAEPDTAPAELVGTLEQLETAANAQDIAAVMQLYSPDFSSDDGFTPESLQAALQTLWERYPELIYRVELESWDEADGGYVVETVTYIEGMQSGTERDAALKSVIRSRQRLESGQVVSQETLSERNQLTAGENPPTVTVILPEQVAPGASYDFDAIVEEPLNDRYLLGAAIEEGTTATDFFTGRPIELELLSAGGLFKIGDAPTDSDSRWVSALLIREDGMTVVTRRLRVAE</sequence>
<dbReference type="AlphaFoldDB" id="A0A8J7AMC1"/>
<dbReference type="Proteomes" id="UP000636505">
    <property type="component" value="Unassembled WGS sequence"/>
</dbReference>
<evidence type="ECO:0000313" key="1">
    <source>
        <dbReference type="EMBL" id="MBE9077094.1"/>
    </source>
</evidence>
<dbReference type="InterPro" id="IPR032710">
    <property type="entry name" value="NTF2-like_dom_sf"/>
</dbReference>
<comment type="caution">
    <text evidence="1">The sequence shown here is derived from an EMBL/GenBank/DDBJ whole genome shotgun (WGS) entry which is preliminary data.</text>
</comment>
<dbReference type="SUPFAM" id="SSF54427">
    <property type="entry name" value="NTF2-like"/>
    <property type="match status" value="1"/>
</dbReference>
<name>A0A8J7AMC1_9CYAN</name>
<accession>A0A8J7AMC1</accession>
<evidence type="ECO:0000313" key="2">
    <source>
        <dbReference type="Proteomes" id="UP000636505"/>
    </source>
</evidence>
<dbReference type="EMBL" id="JADEXG010000012">
    <property type="protein sequence ID" value="MBE9077094.1"/>
    <property type="molecule type" value="Genomic_DNA"/>
</dbReference>
<gene>
    <name evidence="1" type="ORF">IQ241_07250</name>
</gene>
<dbReference type="RefSeq" id="WP_193905755.1">
    <property type="nucleotide sequence ID" value="NZ_JADEXG010000012.1"/>
</dbReference>
<proteinExistence type="predicted"/>
<protein>
    <submittedName>
        <fullName evidence="1">Nuclear transport factor 2 family protein</fullName>
    </submittedName>
</protein>
<dbReference type="Gene3D" id="3.10.450.50">
    <property type="match status" value="1"/>
</dbReference>